<dbReference type="PROSITE" id="PS00198">
    <property type="entry name" value="4FE4S_FER_1"/>
    <property type="match status" value="1"/>
</dbReference>
<dbReference type="InterPro" id="IPR016167">
    <property type="entry name" value="FAD-bd_PCMH_sub1"/>
</dbReference>
<evidence type="ECO:0000256" key="3">
    <source>
        <dbReference type="ARBA" id="ARBA00022723"/>
    </source>
</evidence>
<dbReference type="PANTHER" id="PTHR11748">
    <property type="entry name" value="D-LACTATE DEHYDROGENASE"/>
    <property type="match status" value="1"/>
</dbReference>
<feature type="region of interest" description="Disordered" evidence="8">
    <location>
        <begin position="740"/>
        <end position="771"/>
    </location>
</feature>
<dbReference type="SUPFAM" id="SSF56176">
    <property type="entry name" value="FAD-binding/transporter-associated domain-like"/>
    <property type="match status" value="1"/>
</dbReference>
<dbReference type="RefSeq" id="WP_160825170.1">
    <property type="nucleotide sequence ID" value="NZ_JBHSXS010000053.1"/>
</dbReference>
<gene>
    <name evidence="10" type="ORF">ACFQKB_42120</name>
</gene>
<reference evidence="11" key="1">
    <citation type="journal article" date="2019" name="Int. J. Syst. Evol. Microbiol.">
        <title>The Global Catalogue of Microorganisms (GCM) 10K type strain sequencing project: providing services to taxonomists for standard genome sequencing and annotation.</title>
        <authorList>
            <consortium name="The Broad Institute Genomics Platform"/>
            <consortium name="The Broad Institute Genome Sequencing Center for Infectious Disease"/>
            <person name="Wu L."/>
            <person name="Ma J."/>
        </authorList>
    </citation>
    <scope>NUCLEOTIDE SEQUENCE [LARGE SCALE GENOMIC DNA]</scope>
    <source>
        <strain evidence="11">JCM 3369</strain>
    </source>
</reference>
<keyword evidence="5" id="KW-0560">Oxidoreductase</keyword>
<evidence type="ECO:0000256" key="2">
    <source>
        <dbReference type="ARBA" id="ARBA00022630"/>
    </source>
</evidence>
<keyword evidence="2" id="KW-0285">Flavoprotein</keyword>
<evidence type="ECO:0000256" key="1">
    <source>
        <dbReference type="ARBA" id="ARBA00001974"/>
    </source>
</evidence>
<dbReference type="Gene3D" id="3.30.43.10">
    <property type="entry name" value="Uridine Diphospho-n-acetylenolpyruvylglucosamine Reductase, domain 2"/>
    <property type="match status" value="1"/>
</dbReference>
<evidence type="ECO:0000313" key="11">
    <source>
        <dbReference type="Proteomes" id="UP001596380"/>
    </source>
</evidence>
<sequence>MAVGTRNELHEDLRTHVDGEVRFDAGSLAAYAHDSSNYRQPPIGVVVPRTIEAGIEAVAACHAHRVPVLSRGGGTSLAGQCCNEAVVIDWSKYCHRLVSLDPDARRAVVEPGACLDDLNRELSGHRLMVGPRPSTHDTCTIGGMIGNNSCGASAQAYGKMADSVARLEVLTYDGTRMWVGPTSGEAFDQIVAEGGRRAEIYRALRDLVDGSMALIRTRYPDIPRRVSGYNLDALLPERGFDVARALVGSESTLVTVLRAEIELVPVPRRQSLVVLGYDGIVAAADAVPDVAEHEPLALEGMDATLLDLAKEHHLASEDVVRDLPDGAGWLMVRFGGDTAEEADGKARALIDALNTSERSPRCAFVDDPAKEQKLWRVREAGLGATAYPPGGPDTHEGWEDAAVPPGVLGSYLRGFQELIDAFGYGPVSLYGHFGQGCVHTRIPFDLEDEGGVERYREFAERAARLVADHGGSLSGEHGDGQSRGELLPIMFGPEVVELFRRTKSIFDPDGMMNPGKVVDPYRLDENVDRLGYHPPEPDTHFTYPEDGGRFAHAAARCVGIGKCRASSGGVMCPSYRVTAEEEHSTRGRARILMEMMRGMQDGGRPAAPTGGGSGAALPDPSEPGPGGAAIITDGWRSTEVLDALDLCLACKGCRSDCPVNVDMATYKAEFLAHHYERRLRPMAHYTMGRLPFWARLAAYAPRAANAALRVPLADRAVKRAAGIDPRRDLPRFAARRFTDAFKEREKKGPNGQSRQNNRHGRNDGESGSGRRVVLWPDTFTNNFHPRIAEDAVRVLEAAGYRVEVPPAALCCGLTWISTGQLDTAARELRRTVRALAPRLREGVPVVGLEPSCTAVFRADAPELLRDDPLADDVARLRDQTRTLAELLDEHQDELGGTSPLGSRDVVAGLDREPVRAIAQPHCHQHAVTGFGTDERVLRRAGVDVEVLDVGCCGLAGNFGFEAGHYEVSTAVAEQGVWPAVRGAEPGTAVLADGFSCRTQIEAGTSARPRHLAELLADLLPDGPER</sequence>
<dbReference type="Gene3D" id="3.30.465.10">
    <property type="match status" value="1"/>
</dbReference>
<accession>A0ABW2CX41</accession>
<keyword evidence="4" id="KW-0274">FAD</keyword>
<keyword evidence="11" id="KW-1185">Reference proteome</keyword>
<organism evidence="10 11">
    <name type="scientific">Actinomadura yumaensis</name>
    <dbReference type="NCBI Taxonomy" id="111807"/>
    <lineage>
        <taxon>Bacteria</taxon>
        <taxon>Bacillati</taxon>
        <taxon>Actinomycetota</taxon>
        <taxon>Actinomycetes</taxon>
        <taxon>Streptosporangiales</taxon>
        <taxon>Thermomonosporaceae</taxon>
        <taxon>Actinomadura</taxon>
    </lineage>
</organism>
<dbReference type="InterPro" id="IPR017900">
    <property type="entry name" value="4Fe4S_Fe_S_CS"/>
</dbReference>
<dbReference type="InterPro" id="IPR004113">
    <property type="entry name" value="FAD-bd_oxidored_4_C"/>
</dbReference>
<dbReference type="Pfam" id="PF01565">
    <property type="entry name" value="FAD_binding_4"/>
    <property type="match status" value="1"/>
</dbReference>
<dbReference type="Pfam" id="PF13183">
    <property type="entry name" value="Fer4_8"/>
    <property type="match status" value="1"/>
</dbReference>
<dbReference type="InterPro" id="IPR017896">
    <property type="entry name" value="4Fe4S_Fe-S-bd"/>
</dbReference>
<comment type="cofactor">
    <cofactor evidence="1">
        <name>FAD</name>
        <dbReference type="ChEBI" id="CHEBI:57692"/>
    </cofactor>
</comment>
<dbReference type="PROSITE" id="PS51387">
    <property type="entry name" value="FAD_PCMH"/>
    <property type="match status" value="1"/>
</dbReference>
<dbReference type="Proteomes" id="UP001596380">
    <property type="component" value="Unassembled WGS sequence"/>
</dbReference>
<feature type="domain" description="FAD-binding PCMH-type" evidence="9">
    <location>
        <begin position="38"/>
        <end position="266"/>
    </location>
</feature>
<name>A0ABW2CX41_9ACTN</name>
<dbReference type="Gene3D" id="1.10.45.10">
    <property type="entry name" value="Vanillyl-alcohol Oxidase, Chain A, domain 4"/>
    <property type="match status" value="1"/>
</dbReference>
<keyword evidence="7" id="KW-0411">Iron-sulfur</keyword>
<proteinExistence type="predicted"/>
<dbReference type="SUPFAM" id="SSF46548">
    <property type="entry name" value="alpha-helical ferredoxin"/>
    <property type="match status" value="1"/>
</dbReference>
<dbReference type="PANTHER" id="PTHR11748:SF119">
    <property type="entry name" value="D-2-HYDROXYGLUTARATE DEHYDROGENASE"/>
    <property type="match status" value="1"/>
</dbReference>
<dbReference type="InterPro" id="IPR016171">
    <property type="entry name" value="Vanillyl_alc_oxidase_C-sub2"/>
</dbReference>
<evidence type="ECO:0000256" key="8">
    <source>
        <dbReference type="SAM" id="MobiDB-lite"/>
    </source>
</evidence>
<feature type="region of interest" description="Disordered" evidence="8">
    <location>
        <begin position="599"/>
        <end position="626"/>
    </location>
</feature>
<evidence type="ECO:0000313" key="10">
    <source>
        <dbReference type="EMBL" id="MFC6886417.1"/>
    </source>
</evidence>
<dbReference type="SUPFAM" id="SSF55103">
    <property type="entry name" value="FAD-linked oxidases, C-terminal domain"/>
    <property type="match status" value="1"/>
</dbReference>
<dbReference type="InterPro" id="IPR004017">
    <property type="entry name" value="Cys_rich_dom"/>
</dbReference>
<comment type="caution">
    <text evidence="10">The sequence shown here is derived from an EMBL/GenBank/DDBJ whole genome shotgun (WGS) entry which is preliminary data.</text>
</comment>
<keyword evidence="6" id="KW-0408">Iron</keyword>
<dbReference type="InterPro" id="IPR006094">
    <property type="entry name" value="Oxid_FAD_bind_N"/>
</dbReference>
<evidence type="ECO:0000256" key="7">
    <source>
        <dbReference type="ARBA" id="ARBA00023014"/>
    </source>
</evidence>
<dbReference type="Pfam" id="PF02913">
    <property type="entry name" value="FAD-oxidase_C"/>
    <property type="match status" value="1"/>
</dbReference>
<dbReference type="EMBL" id="JBHSXS010000053">
    <property type="protein sequence ID" value="MFC6886417.1"/>
    <property type="molecule type" value="Genomic_DNA"/>
</dbReference>
<dbReference type="Gene3D" id="3.30.70.2740">
    <property type="match status" value="1"/>
</dbReference>
<evidence type="ECO:0000256" key="4">
    <source>
        <dbReference type="ARBA" id="ARBA00022827"/>
    </source>
</evidence>
<protein>
    <submittedName>
        <fullName evidence="10">FAD-binding and (Fe-S)-binding domain-containing protein</fullName>
    </submittedName>
</protein>
<dbReference type="InterPro" id="IPR016164">
    <property type="entry name" value="FAD-linked_Oxase-like_C"/>
</dbReference>
<keyword evidence="3" id="KW-0479">Metal-binding</keyword>
<dbReference type="InterPro" id="IPR016166">
    <property type="entry name" value="FAD-bd_PCMH"/>
</dbReference>
<evidence type="ECO:0000259" key="9">
    <source>
        <dbReference type="PROSITE" id="PS51387"/>
    </source>
</evidence>
<dbReference type="Pfam" id="PF02754">
    <property type="entry name" value="CCG"/>
    <property type="match status" value="1"/>
</dbReference>
<evidence type="ECO:0000256" key="5">
    <source>
        <dbReference type="ARBA" id="ARBA00023002"/>
    </source>
</evidence>
<evidence type="ECO:0000256" key="6">
    <source>
        <dbReference type="ARBA" id="ARBA00023004"/>
    </source>
</evidence>
<dbReference type="InterPro" id="IPR036318">
    <property type="entry name" value="FAD-bd_PCMH-like_sf"/>
</dbReference>
<dbReference type="InterPro" id="IPR016169">
    <property type="entry name" value="FAD-bd_PCMH_sub2"/>
</dbReference>